<organism evidence="1 2">
    <name type="scientific">Mucilaginibacter agri</name>
    <dbReference type="NCBI Taxonomy" id="2695265"/>
    <lineage>
        <taxon>Bacteria</taxon>
        <taxon>Pseudomonadati</taxon>
        <taxon>Bacteroidota</taxon>
        <taxon>Sphingobacteriia</taxon>
        <taxon>Sphingobacteriales</taxon>
        <taxon>Sphingobacteriaceae</taxon>
        <taxon>Mucilaginibacter</taxon>
    </lineage>
</organism>
<gene>
    <name evidence="1" type="ORF">GSY63_01335</name>
</gene>
<comment type="caution">
    <text evidence="1">The sequence shown here is derived from an EMBL/GenBank/DDBJ whole genome shotgun (WGS) entry which is preliminary data.</text>
</comment>
<dbReference type="EMBL" id="WWEO01000033">
    <property type="protein sequence ID" value="NCD67992.1"/>
    <property type="molecule type" value="Genomic_DNA"/>
</dbReference>
<sequence>MDENNIILETDLNGQPVSFTIIPMESKFGIAYKGQVIAEVAYNEEWEQVSGDTMPGEVLQSIFQKIDAHYH</sequence>
<name>A0A965ZD87_9SPHI</name>
<proteinExistence type="predicted"/>
<dbReference type="AlphaFoldDB" id="A0A965ZD87"/>
<dbReference type="RefSeq" id="WP_166584017.1">
    <property type="nucleotide sequence ID" value="NZ_WWEO01000033.1"/>
</dbReference>
<evidence type="ECO:0000313" key="2">
    <source>
        <dbReference type="Proteomes" id="UP000638732"/>
    </source>
</evidence>
<reference evidence="1" key="1">
    <citation type="submission" date="2020-01" db="EMBL/GenBank/DDBJ databases">
        <authorList>
            <person name="Seo Y.L."/>
        </authorList>
    </citation>
    <scope>NUCLEOTIDE SEQUENCE</scope>
    <source>
        <strain evidence="1">R11</strain>
    </source>
</reference>
<keyword evidence="2" id="KW-1185">Reference proteome</keyword>
<dbReference type="Proteomes" id="UP000638732">
    <property type="component" value="Unassembled WGS sequence"/>
</dbReference>
<protein>
    <submittedName>
        <fullName evidence="1">Uncharacterized protein</fullName>
    </submittedName>
</protein>
<reference evidence="1" key="2">
    <citation type="submission" date="2020-10" db="EMBL/GenBank/DDBJ databases">
        <title>Mucilaginibacter sp. nov., isolated from soil.</title>
        <authorList>
            <person name="Jeon C.O."/>
        </authorList>
    </citation>
    <scope>NUCLEOTIDE SEQUENCE</scope>
    <source>
        <strain evidence="1">R11</strain>
    </source>
</reference>
<accession>A0A965ZD87</accession>
<evidence type="ECO:0000313" key="1">
    <source>
        <dbReference type="EMBL" id="NCD67992.1"/>
    </source>
</evidence>